<protein>
    <submittedName>
        <fullName evidence="1">Unannotated protein</fullName>
    </submittedName>
</protein>
<proteinExistence type="predicted"/>
<evidence type="ECO:0000313" key="1">
    <source>
        <dbReference type="EMBL" id="CAB4998510.1"/>
    </source>
</evidence>
<organism evidence="1">
    <name type="scientific">freshwater metagenome</name>
    <dbReference type="NCBI Taxonomy" id="449393"/>
    <lineage>
        <taxon>unclassified sequences</taxon>
        <taxon>metagenomes</taxon>
        <taxon>ecological metagenomes</taxon>
    </lineage>
</organism>
<dbReference type="EMBL" id="CAFBOM010000263">
    <property type="protein sequence ID" value="CAB4998510.1"/>
    <property type="molecule type" value="Genomic_DNA"/>
</dbReference>
<accession>A0A6J7NYF1</accession>
<sequence>MALFGAEGSRTWAVRSSKAMREFVISMGLKIAPVPHSVDTDDTAQKNDL</sequence>
<reference evidence="1" key="1">
    <citation type="submission" date="2020-05" db="EMBL/GenBank/DDBJ databases">
        <authorList>
            <person name="Chiriac C."/>
            <person name="Salcher M."/>
            <person name="Ghai R."/>
            <person name="Kavagutti S V."/>
        </authorList>
    </citation>
    <scope>NUCLEOTIDE SEQUENCE</scope>
</reference>
<dbReference type="AlphaFoldDB" id="A0A6J7NYF1"/>
<name>A0A6J7NYF1_9ZZZZ</name>
<gene>
    <name evidence="1" type="ORF">UFOPK3957_01435</name>
</gene>